<feature type="transmembrane region" description="Helical" evidence="8">
    <location>
        <begin position="252"/>
        <end position="275"/>
    </location>
</feature>
<keyword evidence="6" id="KW-0406">Ion transport</keyword>
<feature type="transmembrane region" description="Helical" evidence="8">
    <location>
        <begin position="650"/>
        <end position="670"/>
    </location>
</feature>
<dbReference type="GO" id="GO:0005886">
    <property type="term" value="C:plasma membrane"/>
    <property type="evidence" value="ECO:0007669"/>
    <property type="project" value="UniProtKB-SubCell"/>
</dbReference>
<keyword evidence="7 8" id="KW-0472">Membrane</keyword>
<feature type="transmembrane region" description="Helical" evidence="8">
    <location>
        <begin position="436"/>
        <end position="462"/>
    </location>
</feature>
<feature type="transmembrane region" description="Helical" evidence="8">
    <location>
        <begin position="538"/>
        <end position="569"/>
    </location>
</feature>
<evidence type="ECO:0000256" key="8">
    <source>
        <dbReference type="SAM" id="Phobius"/>
    </source>
</evidence>
<dbReference type="PANTHER" id="PTHR32024">
    <property type="entry name" value="TRK SYSTEM POTASSIUM UPTAKE PROTEIN TRKG-RELATED"/>
    <property type="match status" value="1"/>
</dbReference>
<feature type="transmembrane region" description="Helical" evidence="8">
    <location>
        <begin position="405"/>
        <end position="424"/>
    </location>
</feature>
<feature type="transmembrane region" description="Helical" evidence="8">
    <location>
        <begin position="474"/>
        <end position="493"/>
    </location>
</feature>
<dbReference type="GO" id="GO:0030001">
    <property type="term" value="P:metal ion transport"/>
    <property type="evidence" value="ECO:0007669"/>
    <property type="project" value="UniProtKB-ARBA"/>
</dbReference>
<keyword evidence="2" id="KW-0813">Transport</keyword>
<feature type="transmembrane region" description="Helical" evidence="8">
    <location>
        <begin position="590"/>
        <end position="614"/>
    </location>
</feature>
<dbReference type="Pfam" id="PF02386">
    <property type="entry name" value="TrkH"/>
    <property type="match status" value="1"/>
</dbReference>
<dbReference type="PANTHER" id="PTHR32024:SF1">
    <property type="entry name" value="KTR SYSTEM POTASSIUM UPTAKE PROTEIN B"/>
    <property type="match status" value="1"/>
</dbReference>
<dbReference type="Proteomes" id="UP000321412">
    <property type="component" value="Unassembled WGS sequence"/>
</dbReference>
<dbReference type="EMBL" id="VOSM01000013">
    <property type="protein sequence ID" value="TXD34439.1"/>
    <property type="molecule type" value="Genomic_DNA"/>
</dbReference>
<keyword evidence="5 8" id="KW-1133">Transmembrane helix</keyword>
<evidence type="ECO:0000256" key="4">
    <source>
        <dbReference type="ARBA" id="ARBA00022692"/>
    </source>
</evidence>
<feature type="transmembrane region" description="Helical" evidence="8">
    <location>
        <begin position="97"/>
        <end position="115"/>
    </location>
</feature>
<keyword evidence="3" id="KW-1003">Cell membrane</keyword>
<evidence type="ECO:0000256" key="6">
    <source>
        <dbReference type="ARBA" id="ARBA00023065"/>
    </source>
</evidence>
<reference evidence="9 10" key="1">
    <citation type="submission" date="2019-08" db="EMBL/GenBank/DDBJ databases">
        <title>Bradymonadales sp. TMQ4.</title>
        <authorList>
            <person name="Liang Q."/>
        </authorList>
    </citation>
    <scope>NUCLEOTIDE SEQUENCE [LARGE SCALE GENOMIC DNA]</scope>
    <source>
        <strain evidence="9 10">TMQ4</strain>
    </source>
</reference>
<feature type="transmembrane region" description="Helical" evidence="8">
    <location>
        <begin position="201"/>
        <end position="217"/>
    </location>
</feature>
<evidence type="ECO:0000256" key="5">
    <source>
        <dbReference type="ARBA" id="ARBA00022989"/>
    </source>
</evidence>
<sequence length="688" mass="74303">MADLGTSAERRLAAARFMGANIFSAFAQLAVDMPNGYFGGADEITEWGRLYAMVLLGSTLLALWGYGRNHPRVVWLVGLTCSLSIGVFMAALAVSPIIPAGAMIWNLVVLAWTLFPLKLSGPRSRATVGMEQRESRLDRWSRKNGAGVRHLLWVSLILNVGVVGFELSGQNFVVLATMTFALVVSALTAPAVGTMVRERRLWVILILVPLFLMAFFLGSPQVLLLLLSLYQFAMLFVLSAREPIFNDVLDYFYEYPALLVLTTFATLTAVGTLLLSLPAASATGVPVSPIDAFFTATSASCITGLIVLDTPEAFSFFGHVVILVLFQMGGIGILVLSTFATLLLGSRLGMRAERALEEVLDLPGSQSSYSLAKFIVGSTLAIEGLGAAGLTVVYMRHGYLFDEALWMGIFHAVSAFCHAGFALQSDSLMMFQDDPLALTIFSVLVTLGSVGFLVLAVAWQWLRGERRRVNVQARLIAIGTVALILAGMVLFFICEWNGVLADMTWRERFFNALMQSVTLRSSGFNSVDTTILSPATQWFMIFFMFIGGAPGSTAGGIKLTTLVVLLFAVRGIASGTPRVVLFRREIPQEIVYRSAGITVISLVLGFVLLFLLLLTQSIPFDMLAFEAASALGTVGLSVGATSQLNDIGKLLIVLVIFIGRVGPLALALVLGRGQPSRLSYPEARIMVG</sequence>
<feature type="transmembrane region" description="Helical" evidence="8">
    <location>
        <begin position="287"/>
        <end position="308"/>
    </location>
</feature>
<evidence type="ECO:0000256" key="3">
    <source>
        <dbReference type="ARBA" id="ARBA00022475"/>
    </source>
</evidence>
<evidence type="ECO:0008006" key="11">
    <source>
        <dbReference type="Google" id="ProtNLM"/>
    </source>
</evidence>
<evidence type="ECO:0000256" key="7">
    <source>
        <dbReference type="ARBA" id="ARBA00023136"/>
    </source>
</evidence>
<feature type="transmembrane region" description="Helical" evidence="8">
    <location>
        <begin position="171"/>
        <end position="189"/>
    </location>
</feature>
<protein>
    <recommendedName>
        <fullName evidence="11">Potassium transporter</fullName>
    </recommendedName>
</protein>
<dbReference type="GO" id="GO:0008324">
    <property type="term" value="F:monoatomic cation transmembrane transporter activity"/>
    <property type="evidence" value="ECO:0007669"/>
    <property type="project" value="InterPro"/>
</dbReference>
<dbReference type="AlphaFoldDB" id="A0A5C6X4E1"/>
<feature type="transmembrane region" description="Helical" evidence="8">
    <location>
        <begin position="50"/>
        <end position="66"/>
    </location>
</feature>
<feature type="transmembrane region" description="Helical" evidence="8">
    <location>
        <begin position="12"/>
        <end position="30"/>
    </location>
</feature>
<accession>A0A5C6X4E1</accession>
<feature type="transmembrane region" description="Helical" evidence="8">
    <location>
        <begin position="73"/>
        <end position="91"/>
    </location>
</feature>
<feature type="transmembrane region" description="Helical" evidence="8">
    <location>
        <begin position="146"/>
        <end position="165"/>
    </location>
</feature>
<name>A0A5C6X4E1_9DELT</name>
<evidence type="ECO:0000313" key="9">
    <source>
        <dbReference type="EMBL" id="TXD34439.1"/>
    </source>
</evidence>
<keyword evidence="10" id="KW-1185">Reference proteome</keyword>
<dbReference type="OrthoDB" id="9810952at2"/>
<keyword evidence="4 8" id="KW-0812">Transmembrane</keyword>
<dbReference type="InterPro" id="IPR003445">
    <property type="entry name" value="Cat_transpt"/>
</dbReference>
<comment type="subcellular location">
    <subcellularLocation>
        <location evidence="1">Cell membrane</location>
        <topology evidence="1">Multi-pass membrane protein</topology>
    </subcellularLocation>
</comment>
<organism evidence="9 10">
    <name type="scientific">Lujinxingia vulgaris</name>
    <dbReference type="NCBI Taxonomy" id="2600176"/>
    <lineage>
        <taxon>Bacteria</taxon>
        <taxon>Deltaproteobacteria</taxon>
        <taxon>Bradymonadales</taxon>
        <taxon>Lujinxingiaceae</taxon>
        <taxon>Lujinxingia</taxon>
    </lineage>
</organism>
<evidence type="ECO:0000256" key="2">
    <source>
        <dbReference type="ARBA" id="ARBA00022448"/>
    </source>
</evidence>
<comment type="caution">
    <text evidence="9">The sequence shown here is derived from an EMBL/GenBank/DDBJ whole genome shotgun (WGS) entry which is preliminary data.</text>
</comment>
<dbReference type="RefSeq" id="WP_146982947.1">
    <property type="nucleotide sequence ID" value="NZ_VOSM01000013.1"/>
</dbReference>
<evidence type="ECO:0000313" key="10">
    <source>
        <dbReference type="Proteomes" id="UP000321412"/>
    </source>
</evidence>
<feature type="transmembrane region" description="Helical" evidence="8">
    <location>
        <begin position="320"/>
        <end position="344"/>
    </location>
</feature>
<evidence type="ECO:0000256" key="1">
    <source>
        <dbReference type="ARBA" id="ARBA00004651"/>
    </source>
</evidence>
<gene>
    <name evidence="9" type="ORF">FRC98_18710</name>
</gene>
<proteinExistence type="predicted"/>